<dbReference type="OMA" id="HMGHYAG"/>
<dbReference type="Pfam" id="PF07992">
    <property type="entry name" value="Pyr_redox_2"/>
    <property type="match status" value="1"/>
</dbReference>
<name>A0A2N6NGR2_BEABA</name>
<dbReference type="PANTHER" id="PTHR43735">
    <property type="entry name" value="APOPTOSIS-INDUCING FACTOR 1"/>
    <property type="match status" value="1"/>
</dbReference>
<dbReference type="InterPro" id="IPR023753">
    <property type="entry name" value="FAD/NAD-binding_dom"/>
</dbReference>
<evidence type="ECO:0000313" key="4">
    <source>
        <dbReference type="Proteomes" id="UP000235728"/>
    </source>
</evidence>
<dbReference type="InterPro" id="IPR036188">
    <property type="entry name" value="FAD/NAD-bd_sf"/>
</dbReference>
<dbReference type="PANTHER" id="PTHR43735:SF24">
    <property type="entry name" value="NUCLEOTIDE-DISULPHIDE OXIDOREDUCTASE AMID-LIKE, PUTATIVE (AFU_ORTHOLOGUE AFUA_1G17180)-RELATED"/>
    <property type="match status" value="1"/>
</dbReference>
<dbReference type="Proteomes" id="UP000235728">
    <property type="component" value="Unassembled WGS sequence"/>
</dbReference>
<gene>
    <name evidence="3" type="primary">AIFM2_0</name>
    <name evidence="3" type="ORF">BM221_007456</name>
</gene>
<evidence type="ECO:0000256" key="1">
    <source>
        <dbReference type="SAM" id="MobiDB-lite"/>
    </source>
</evidence>
<feature type="region of interest" description="Disordered" evidence="1">
    <location>
        <begin position="60"/>
        <end position="105"/>
    </location>
</feature>
<dbReference type="Gene3D" id="3.50.50.60">
    <property type="entry name" value="FAD/NAD(P)-binding domain"/>
    <property type="match status" value="2"/>
</dbReference>
<comment type="caution">
    <text evidence="3">The sequence shown here is derived from an EMBL/GenBank/DDBJ whole genome shotgun (WGS) entry which is preliminary data.</text>
</comment>
<reference evidence="3 4" key="1">
    <citation type="journal article" date="2016" name="Appl. Microbiol. Biotechnol.">
        <title>Characterization of T-DNA insertion mutants with decreased virulence in the entomopathogenic fungus Beauveria bassiana JEF-007.</title>
        <authorList>
            <person name="Kim S."/>
            <person name="Lee S.J."/>
            <person name="Nai Y.S."/>
            <person name="Yu J.S."/>
            <person name="Lee M.R."/>
            <person name="Yang Y.T."/>
            <person name="Kim J.S."/>
        </authorList>
    </citation>
    <scope>NUCLEOTIDE SEQUENCE [LARGE SCALE GENOMIC DNA]</scope>
    <source>
        <strain evidence="3 4">JEF-007</strain>
    </source>
</reference>
<evidence type="ECO:0000313" key="3">
    <source>
        <dbReference type="EMBL" id="PMB66467.1"/>
    </source>
</evidence>
<evidence type="ECO:0000259" key="2">
    <source>
        <dbReference type="Pfam" id="PF07992"/>
    </source>
</evidence>
<dbReference type="GO" id="GO:0004174">
    <property type="term" value="F:electron-transferring-flavoprotein dehydrogenase activity"/>
    <property type="evidence" value="ECO:0007669"/>
    <property type="project" value="TreeGrafter"/>
</dbReference>
<dbReference type="GO" id="GO:0050660">
    <property type="term" value="F:flavin adenine dinucleotide binding"/>
    <property type="evidence" value="ECO:0007669"/>
    <property type="project" value="TreeGrafter"/>
</dbReference>
<accession>A0A2N6NGR2</accession>
<protein>
    <submittedName>
        <fullName evidence="3">Apoptosis-inducing factor 2</fullName>
    </submittedName>
</protein>
<feature type="domain" description="FAD/NAD(P)-binding" evidence="2">
    <location>
        <begin position="189"/>
        <end position="455"/>
    </location>
</feature>
<proteinExistence type="predicted"/>
<dbReference type="PRINTS" id="PR00411">
    <property type="entry name" value="PNDRDTASEI"/>
</dbReference>
<dbReference type="PRINTS" id="PR00368">
    <property type="entry name" value="FADPNR"/>
</dbReference>
<dbReference type="AlphaFoldDB" id="A0A2N6NGR2"/>
<organism evidence="3 4">
    <name type="scientific">Beauveria bassiana</name>
    <name type="common">White muscardine disease fungus</name>
    <name type="synonym">Tritirachium shiotae</name>
    <dbReference type="NCBI Taxonomy" id="176275"/>
    <lineage>
        <taxon>Eukaryota</taxon>
        <taxon>Fungi</taxon>
        <taxon>Dikarya</taxon>
        <taxon>Ascomycota</taxon>
        <taxon>Pezizomycotina</taxon>
        <taxon>Sordariomycetes</taxon>
        <taxon>Hypocreomycetidae</taxon>
        <taxon>Hypocreales</taxon>
        <taxon>Cordycipitaceae</taxon>
        <taxon>Beauveria</taxon>
    </lineage>
</organism>
<dbReference type="GO" id="GO:0005737">
    <property type="term" value="C:cytoplasm"/>
    <property type="evidence" value="ECO:0007669"/>
    <property type="project" value="TreeGrafter"/>
</dbReference>
<sequence length="545" mass="58655">MAAPCVTRTFFSINTIRHVSPLAARHAAASSKATTTLASLSSSRYTSLFSSSSSIFSTKRQTLPAPHRGLPLNYPLRRRPCPRSPQHFRSFNTSPPRTAAAAQPSTDLQHRMSSVSSTPAPVRIFIAGGSYAGLSAAMNLLDLSSGASPRQATEPYPHVPGFEKLDIEITLADERDGWCKSHTRRPIFPNHLIGSPLALADNEYAKKAWVKYADIPSMQVPNLKVVIGSVTAVDCVSKTVTTLDAVTKVATEHAYDFFVAATGLRRVWPTVPQSLSRKQYLVEAGEHVHAVSNAQHGVVVVGGGAVGIEMAGELKVVHPGIDVTLVHSRDKLLSSEGLSDECKDTTLALLREAGVKVLLNHRLSKSTRVETTDGSTKYDVEFTNGHKMTASEIIMAVSQPTSTATYMPTTALDENQLVKINPNLTLVEGTSNADYHFCAGDVAKWSGIKRCGGAMHGGHYAAYNIHQTILRDRVPGGHQPKYSEFTEFPVCIGLAVGNTAVASGPESGTVSGPDVMKAYFRDDLGFDICWESMQLGGKKETVVEA</sequence>
<dbReference type="SUPFAM" id="SSF51905">
    <property type="entry name" value="FAD/NAD(P)-binding domain"/>
    <property type="match status" value="1"/>
</dbReference>
<feature type="compositionally biased region" description="Polar residues" evidence="1">
    <location>
        <begin position="87"/>
        <end position="96"/>
    </location>
</feature>
<dbReference type="EMBL" id="MRVG01000008">
    <property type="protein sequence ID" value="PMB66467.1"/>
    <property type="molecule type" value="Genomic_DNA"/>
</dbReference>